<feature type="domain" description="SHS2" evidence="1">
    <location>
        <begin position="34"/>
        <end position="140"/>
    </location>
</feature>
<dbReference type="InterPro" id="IPR013366">
    <property type="entry name" value="EutJ"/>
</dbReference>
<dbReference type="EMBL" id="BORC01000002">
    <property type="protein sequence ID" value="GIN61686.1"/>
    <property type="molecule type" value="Genomic_DNA"/>
</dbReference>
<gene>
    <name evidence="2" type="ORF">J27TS8_16790</name>
</gene>
<dbReference type="GO" id="GO:0051301">
    <property type="term" value="P:cell division"/>
    <property type="evidence" value="ECO:0007669"/>
    <property type="project" value="InterPro"/>
</dbReference>
<dbReference type="InterPro" id="IPR003494">
    <property type="entry name" value="SHS2_FtsA"/>
</dbReference>
<dbReference type="Gene3D" id="3.30.420.40">
    <property type="match status" value="2"/>
</dbReference>
<dbReference type="SMART" id="SM00842">
    <property type="entry name" value="FtsA"/>
    <property type="match status" value="1"/>
</dbReference>
<dbReference type="AlphaFoldDB" id="A0A920BTI9"/>
<proteinExistence type="predicted"/>
<dbReference type="InterPro" id="IPR043129">
    <property type="entry name" value="ATPase_NBD"/>
</dbReference>
<dbReference type="NCBIfam" id="NF011660">
    <property type="entry name" value="PRK15080.1"/>
    <property type="match status" value="1"/>
</dbReference>
<dbReference type="NCBIfam" id="TIGR02529">
    <property type="entry name" value="EutJ"/>
    <property type="match status" value="1"/>
</dbReference>
<protein>
    <submittedName>
        <fullName evidence="2">Ethanolamine utilization protein EutJ</fullName>
    </submittedName>
</protein>
<dbReference type="PANTHER" id="PTHR32432:SF3">
    <property type="entry name" value="ETHANOLAMINE UTILIZATION PROTEIN EUTJ"/>
    <property type="match status" value="1"/>
</dbReference>
<keyword evidence="3" id="KW-1185">Reference proteome</keyword>
<accession>A0A920BTI9</accession>
<evidence type="ECO:0000259" key="1">
    <source>
        <dbReference type="SMART" id="SM00842"/>
    </source>
</evidence>
<dbReference type="Pfam" id="PF11104">
    <property type="entry name" value="PilM_2"/>
    <property type="match status" value="1"/>
</dbReference>
<organism evidence="2 3">
    <name type="scientific">Robertmurraya siralis</name>
    <dbReference type="NCBI Taxonomy" id="77777"/>
    <lineage>
        <taxon>Bacteria</taxon>
        <taxon>Bacillati</taxon>
        <taxon>Bacillota</taxon>
        <taxon>Bacilli</taxon>
        <taxon>Bacillales</taxon>
        <taxon>Bacillaceae</taxon>
        <taxon>Robertmurraya</taxon>
    </lineage>
</organism>
<evidence type="ECO:0000313" key="3">
    <source>
        <dbReference type="Proteomes" id="UP000682111"/>
    </source>
</evidence>
<dbReference type="PANTHER" id="PTHR32432">
    <property type="entry name" value="CELL DIVISION PROTEIN FTSA-RELATED"/>
    <property type="match status" value="1"/>
</dbReference>
<dbReference type="InterPro" id="IPR050696">
    <property type="entry name" value="FtsA/MreB"/>
</dbReference>
<evidence type="ECO:0000313" key="2">
    <source>
        <dbReference type="EMBL" id="GIN61686.1"/>
    </source>
</evidence>
<dbReference type="CDD" id="cd24047">
    <property type="entry name" value="ASKHA_NBD_EutJ"/>
    <property type="match status" value="1"/>
</dbReference>
<sequence>MLMSINLEKVNNYITSFARLIDERRANLVTENFKVGVDLGTANIIISVVDEQGNPVAGATYPASVVKDGLVVDYVGAVQIVKQLKEQVEEMIGVRLTHAATAVPPGTIGGNMKAIANVVEACEMEVTNVIDEPTAAASVLGITDGAVVDVGGGTTGISIIKKGKVIFTADEPTGGTHMSLVVAGHYRISLTEAEQLKKERTKQNEIFPVIKPVVEKMAAIVNRHVQDYDVEKIYVVGGASCFDDFEKVFFKEIGIETIKPAHPLLITPLGIALNSWR</sequence>
<comment type="caution">
    <text evidence="2">The sequence shown here is derived from an EMBL/GenBank/DDBJ whole genome shotgun (WGS) entry which is preliminary data.</text>
</comment>
<reference evidence="2" key="1">
    <citation type="submission" date="2021-03" db="EMBL/GenBank/DDBJ databases">
        <title>Antimicrobial resistance genes in bacteria isolated from Japanese honey, and their potential for conferring macrolide and lincosamide resistance in the American foulbrood pathogen Paenibacillus larvae.</title>
        <authorList>
            <person name="Okamoto M."/>
            <person name="Kumagai M."/>
            <person name="Kanamori H."/>
            <person name="Takamatsu D."/>
        </authorList>
    </citation>
    <scope>NUCLEOTIDE SEQUENCE</scope>
    <source>
        <strain evidence="2">J27TS8</strain>
    </source>
</reference>
<dbReference type="Proteomes" id="UP000682111">
    <property type="component" value="Unassembled WGS sequence"/>
</dbReference>
<name>A0A920BTI9_9BACI</name>
<dbReference type="InterPro" id="IPR005883">
    <property type="entry name" value="PilM"/>
</dbReference>
<dbReference type="SUPFAM" id="SSF53067">
    <property type="entry name" value="Actin-like ATPase domain"/>
    <property type="match status" value="1"/>
</dbReference>